<dbReference type="InterPro" id="IPR010730">
    <property type="entry name" value="HET"/>
</dbReference>
<dbReference type="PANTHER" id="PTHR24148:SF73">
    <property type="entry name" value="HET DOMAIN PROTEIN (AFU_ORTHOLOGUE AFUA_8G01020)"/>
    <property type="match status" value="1"/>
</dbReference>
<protein>
    <recommendedName>
        <fullName evidence="1">Heterokaryon incompatibility domain-containing protein</fullName>
    </recommendedName>
</protein>
<dbReference type="EMBL" id="MU004187">
    <property type="protein sequence ID" value="KAF2496771.1"/>
    <property type="molecule type" value="Genomic_DNA"/>
</dbReference>
<evidence type="ECO:0000259" key="1">
    <source>
        <dbReference type="Pfam" id="PF06985"/>
    </source>
</evidence>
<dbReference type="Proteomes" id="UP000799750">
    <property type="component" value="Unassembled WGS sequence"/>
</dbReference>
<keyword evidence="3" id="KW-1185">Reference proteome</keyword>
<evidence type="ECO:0000313" key="2">
    <source>
        <dbReference type="EMBL" id="KAF2496771.1"/>
    </source>
</evidence>
<evidence type="ECO:0000313" key="3">
    <source>
        <dbReference type="Proteomes" id="UP000799750"/>
    </source>
</evidence>
<feature type="domain" description="Heterokaryon incompatibility" evidence="1">
    <location>
        <begin position="54"/>
        <end position="150"/>
    </location>
</feature>
<sequence length="162" mass="18607">MSSRVRRPKKKSDKATGQVATEFRLLRLIPGSGSDTIACEDVVVSFVDTKRPSYYALSYVWGDPKDTKPIMFNGSPFWITQNLWRALRQLRADKTVSKTLIWIDSICINQNDLQERNHQVSAMGQLYSSAAEVIVWLGEGSDQSYYFMDFLCRFEELGHTRK</sequence>
<gene>
    <name evidence="2" type="ORF">BU16DRAFT_458540</name>
</gene>
<dbReference type="PANTHER" id="PTHR24148">
    <property type="entry name" value="ANKYRIN REPEAT DOMAIN-CONTAINING PROTEIN 39 HOMOLOG-RELATED"/>
    <property type="match status" value="1"/>
</dbReference>
<name>A0A6A6QWE2_9PEZI</name>
<proteinExistence type="predicted"/>
<organism evidence="2 3">
    <name type="scientific">Lophium mytilinum</name>
    <dbReference type="NCBI Taxonomy" id="390894"/>
    <lineage>
        <taxon>Eukaryota</taxon>
        <taxon>Fungi</taxon>
        <taxon>Dikarya</taxon>
        <taxon>Ascomycota</taxon>
        <taxon>Pezizomycotina</taxon>
        <taxon>Dothideomycetes</taxon>
        <taxon>Pleosporomycetidae</taxon>
        <taxon>Mytilinidiales</taxon>
        <taxon>Mytilinidiaceae</taxon>
        <taxon>Lophium</taxon>
    </lineage>
</organism>
<dbReference type="OrthoDB" id="3553147at2759"/>
<dbReference type="Pfam" id="PF06985">
    <property type="entry name" value="HET"/>
    <property type="match status" value="1"/>
</dbReference>
<dbReference type="AlphaFoldDB" id="A0A6A6QWE2"/>
<reference evidence="2" key="1">
    <citation type="journal article" date="2020" name="Stud. Mycol.">
        <title>101 Dothideomycetes genomes: a test case for predicting lifestyles and emergence of pathogens.</title>
        <authorList>
            <person name="Haridas S."/>
            <person name="Albert R."/>
            <person name="Binder M."/>
            <person name="Bloem J."/>
            <person name="Labutti K."/>
            <person name="Salamov A."/>
            <person name="Andreopoulos B."/>
            <person name="Baker S."/>
            <person name="Barry K."/>
            <person name="Bills G."/>
            <person name="Bluhm B."/>
            <person name="Cannon C."/>
            <person name="Castanera R."/>
            <person name="Culley D."/>
            <person name="Daum C."/>
            <person name="Ezra D."/>
            <person name="Gonzalez J."/>
            <person name="Henrissat B."/>
            <person name="Kuo A."/>
            <person name="Liang C."/>
            <person name="Lipzen A."/>
            <person name="Lutzoni F."/>
            <person name="Magnuson J."/>
            <person name="Mondo S."/>
            <person name="Nolan M."/>
            <person name="Ohm R."/>
            <person name="Pangilinan J."/>
            <person name="Park H.-J."/>
            <person name="Ramirez L."/>
            <person name="Alfaro M."/>
            <person name="Sun H."/>
            <person name="Tritt A."/>
            <person name="Yoshinaga Y."/>
            <person name="Zwiers L.-H."/>
            <person name="Turgeon B."/>
            <person name="Goodwin S."/>
            <person name="Spatafora J."/>
            <person name="Crous P."/>
            <person name="Grigoriev I."/>
        </authorList>
    </citation>
    <scope>NUCLEOTIDE SEQUENCE</scope>
    <source>
        <strain evidence="2">CBS 269.34</strain>
    </source>
</reference>
<accession>A0A6A6QWE2</accession>
<dbReference type="InterPro" id="IPR052895">
    <property type="entry name" value="HetReg/Transcr_Mod"/>
</dbReference>